<dbReference type="Proteomes" id="UP000790709">
    <property type="component" value="Unassembled WGS sequence"/>
</dbReference>
<comment type="caution">
    <text evidence="1">The sequence shown here is derived from an EMBL/GenBank/DDBJ whole genome shotgun (WGS) entry which is preliminary data.</text>
</comment>
<protein>
    <submittedName>
        <fullName evidence="1">Uncharacterized protein</fullName>
    </submittedName>
</protein>
<dbReference type="EMBL" id="MU266524">
    <property type="protein sequence ID" value="KAH7921483.1"/>
    <property type="molecule type" value="Genomic_DNA"/>
</dbReference>
<evidence type="ECO:0000313" key="1">
    <source>
        <dbReference type="EMBL" id="KAH7921483.1"/>
    </source>
</evidence>
<gene>
    <name evidence="1" type="ORF">BV22DRAFT_728126</name>
</gene>
<reference evidence="1" key="1">
    <citation type="journal article" date="2021" name="New Phytol.">
        <title>Evolutionary innovations through gain and loss of genes in the ectomycorrhizal Boletales.</title>
        <authorList>
            <person name="Wu G."/>
            <person name="Miyauchi S."/>
            <person name="Morin E."/>
            <person name="Kuo A."/>
            <person name="Drula E."/>
            <person name="Varga T."/>
            <person name="Kohler A."/>
            <person name="Feng B."/>
            <person name="Cao Y."/>
            <person name="Lipzen A."/>
            <person name="Daum C."/>
            <person name="Hundley H."/>
            <person name="Pangilinan J."/>
            <person name="Johnson J."/>
            <person name="Barry K."/>
            <person name="LaButti K."/>
            <person name="Ng V."/>
            <person name="Ahrendt S."/>
            <person name="Min B."/>
            <person name="Choi I.G."/>
            <person name="Park H."/>
            <person name="Plett J.M."/>
            <person name="Magnuson J."/>
            <person name="Spatafora J.W."/>
            <person name="Nagy L.G."/>
            <person name="Henrissat B."/>
            <person name="Grigoriev I.V."/>
            <person name="Yang Z.L."/>
            <person name="Xu J."/>
            <person name="Martin F.M."/>
        </authorList>
    </citation>
    <scope>NUCLEOTIDE SEQUENCE</scope>
    <source>
        <strain evidence="1">KUC20120723A-06</strain>
    </source>
</reference>
<accession>A0ACB8B8E0</accession>
<evidence type="ECO:0000313" key="2">
    <source>
        <dbReference type="Proteomes" id="UP000790709"/>
    </source>
</evidence>
<name>A0ACB8B8E0_9AGAM</name>
<organism evidence="1 2">
    <name type="scientific">Leucogyrophana mollusca</name>
    <dbReference type="NCBI Taxonomy" id="85980"/>
    <lineage>
        <taxon>Eukaryota</taxon>
        <taxon>Fungi</taxon>
        <taxon>Dikarya</taxon>
        <taxon>Basidiomycota</taxon>
        <taxon>Agaricomycotina</taxon>
        <taxon>Agaricomycetes</taxon>
        <taxon>Agaricomycetidae</taxon>
        <taxon>Boletales</taxon>
        <taxon>Boletales incertae sedis</taxon>
        <taxon>Leucogyrophana</taxon>
    </lineage>
</organism>
<proteinExistence type="predicted"/>
<keyword evidence="2" id="KW-1185">Reference proteome</keyword>
<sequence>MARESPPRSPDSSMTRTFVEEKGNPKHPSSAPMSNKSASSSVISFHTAEETKHDRPPTPPTMPPELPEKATRRPASLARSNSNPGARSSIVRSGKELSYKSSTIGSASVYSTQSGEEHQIRVPTNVVLAALGHTFDTKRFSTLSQKSESLHSLGESQGPSAFPRSRMRSVQGLYTYNQKTHRGR</sequence>